<evidence type="ECO:0000313" key="2">
    <source>
        <dbReference type="Proteomes" id="UP000177811"/>
    </source>
</evidence>
<reference evidence="1 2" key="1">
    <citation type="journal article" date="2016" name="Nat. Commun.">
        <title>Thousands of microbial genomes shed light on interconnected biogeochemical processes in an aquifer system.</title>
        <authorList>
            <person name="Anantharaman K."/>
            <person name="Brown C.T."/>
            <person name="Hug L.A."/>
            <person name="Sharon I."/>
            <person name="Castelle C.J."/>
            <person name="Probst A.J."/>
            <person name="Thomas B.C."/>
            <person name="Singh A."/>
            <person name="Wilkins M.J."/>
            <person name="Karaoz U."/>
            <person name="Brodie E.L."/>
            <person name="Williams K.H."/>
            <person name="Hubbard S.S."/>
            <person name="Banfield J.F."/>
        </authorList>
    </citation>
    <scope>NUCLEOTIDE SEQUENCE [LARGE SCALE GENOMIC DNA]</scope>
</reference>
<name>A0A1G2KRV5_9BACT</name>
<accession>A0A1G2KRV5</accession>
<dbReference type="EMBL" id="MHQL01000043">
    <property type="protein sequence ID" value="OHA02156.1"/>
    <property type="molecule type" value="Genomic_DNA"/>
</dbReference>
<dbReference type="Proteomes" id="UP000177811">
    <property type="component" value="Unassembled WGS sequence"/>
</dbReference>
<comment type="caution">
    <text evidence="1">The sequence shown here is derived from an EMBL/GenBank/DDBJ whole genome shotgun (WGS) entry which is preliminary data.</text>
</comment>
<organism evidence="1 2">
    <name type="scientific">Candidatus Sungbacteria bacterium RIFCSPHIGHO2_02_FULL_51_29</name>
    <dbReference type="NCBI Taxonomy" id="1802273"/>
    <lineage>
        <taxon>Bacteria</taxon>
        <taxon>Candidatus Sungiibacteriota</taxon>
    </lineage>
</organism>
<proteinExistence type="predicted"/>
<sequence length="169" mass="19492">MKEQDAGHNEIVDTIRTKEERSRFLAFIEELAGRLFRISKEDAIRIIQVRVPECAVAATMRAVTDLPADPETVKGVFEKLERALLALRILRVDVAISPTDAVIEHMFSWVRREVGRGIILDVICDRTVLGGARFVFEGRYREYTLAKKIEKFFENDREYISKKFLHHAS</sequence>
<dbReference type="AlphaFoldDB" id="A0A1G2KRV5"/>
<evidence type="ECO:0008006" key="3">
    <source>
        <dbReference type="Google" id="ProtNLM"/>
    </source>
</evidence>
<evidence type="ECO:0000313" key="1">
    <source>
        <dbReference type="EMBL" id="OHA02156.1"/>
    </source>
</evidence>
<gene>
    <name evidence="1" type="ORF">A3C16_05505</name>
</gene>
<protein>
    <recommendedName>
        <fullName evidence="3">ATP synthase subunit delta</fullName>
    </recommendedName>
</protein>